<dbReference type="EMBL" id="CAUWAG010000019">
    <property type="protein sequence ID" value="CAJ2512195.1"/>
    <property type="molecule type" value="Genomic_DNA"/>
</dbReference>
<dbReference type="Pfam" id="PF07883">
    <property type="entry name" value="Cupin_2"/>
    <property type="match status" value="1"/>
</dbReference>
<feature type="domain" description="Cupin type-2" evidence="1">
    <location>
        <begin position="80"/>
        <end position="132"/>
    </location>
</feature>
<dbReference type="InterPro" id="IPR011051">
    <property type="entry name" value="RmlC_Cupin_sf"/>
</dbReference>
<dbReference type="InterPro" id="IPR013096">
    <property type="entry name" value="Cupin_2"/>
</dbReference>
<proteinExistence type="predicted"/>
<organism evidence="2 3">
    <name type="scientific">Anthostomella pinea</name>
    <dbReference type="NCBI Taxonomy" id="933095"/>
    <lineage>
        <taxon>Eukaryota</taxon>
        <taxon>Fungi</taxon>
        <taxon>Dikarya</taxon>
        <taxon>Ascomycota</taxon>
        <taxon>Pezizomycotina</taxon>
        <taxon>Sordariomycetes</taxon>
        <taxon>Xylariomycetidae</taxon>
        <taxon>Xylariales</taxon>
        <taxon>Xylariaceae</taxon>
        <taxon>Anthostomella</taxon>
    </lineage>
</organism>
<dbReference type="InterPro" id="IPR014710">
    <property type="entry name" value="RmlC-like_jellyroll"/>
</dbReference>
<dbReference type="SUPFAM" id="SSF51182">
    <property type="entry name" value="RmlC-like cupins"/>
    <property type="match status" value="1"/>
</dbReference>
<keyword evidence="3" id="KW-1185">Reference proteome</keyword>
<dbReference type="Proteomes" id="UP001295740">
    <property type="component" value="Unassembled WGS sequence"/>
</dbReference>
<dbReference type="PANTHER" id="PTHR36440">
    <property type="entry name" value="PUTATIVE (AFU_ORTHOLOGUE AFUA_8G07350)-RELATED"/>
    <property type="match status" value="1"/>
</dbReference>
<gene>
    <name evidence="2" type="ORF">KHLLAP_LOCUS12663</name>
</gene>
<dbReference type="PANTHER" id="PTHR36440:SF1">
    <property type="entry name" value="PUTATIVE (AFU_ORTHOLOGUE AFUA_8G07350)-RELATED"/>
    <property type="match status" value="1"/>
</dbReference>
<dbReference type="Gene3D" id="2.60.120.10">
    <property type="entry name" value="Jelly Rolls"/>
    <property type="match status" value="2"/>
</dbReference>
<dbReference type="CDD" id="cd02215">
    <property type="entry name" value="cupin_QDO_N_C"/>
    <property type="match status" value="1"/>
</dbReference>
<accession>A0AAI8VX43</accession>
<comment type="caution">
    <text evidence="2">The sequence shown here is derived from an EMBL/GenBank/DDBJ whole genome shotgun (WGS) entry which is preliminary data.</text>
</comment>
<dbReference type="InterPro" id="IPR053146">
    <property type="entry name" value="QDO-like"/>
</dbReference>
<evidence type="ECO:0000313" key="3">
    <source>
        <dbReference type="Proteomes" id="UP001295740"/>
    </source>
</evidence>
<evidence type="ECO:0000259" key="1">
    <source>
        <dbReference type="Pfam" id="PF07883"/>
    </source>
</evidence>
<name>A0AAI8VX43_9PEZI</name>
<reference evidence="2" key="1">
    <citation type="submission" date="2023-10" db="EMBL/GenBank/DDBJ databases">
        <authorList>
            <person name="Hackl T."/>
        </authorList>
    </citation>
    <scope>NUCLEOTIDE SEQUENCE</scope>
</reference>
<dbReference type="AlphaFoldDB" id="A0AAI8VX43"/>
<evidence type="ECO:0000313" key="2">
    <source>
        <dbReference type="EMBL" id="CAJ2512195.1"/>
    </source>
</evidence>
<sequence>MEQITGKLSSLMNGTKDQAKKLETVELPPGKPGAPYVISSQDGEIIYIPLSKSATRLLITGKETEDAFCVVASGGSQGDPIGFHYHREAHDVFLCLQGNINVWAGEKCRTMGAGDFASLPPGTIHQYQVLGAHAEMVGLIVPGGWEEFFRFIGEPYSGPMWPMDDNRNFLEVLLPKLKAAAEQYDMVPCPQQEHFEPQEWQADENQLPGSPQPYFLKNASGPAYEVGGTVCRPIITTAESHGKFAIGSIEGSSQHHKHGIFAKEVQCLRFDNVHHAFYVVQGSVEFHLDSSSPSKLAAGEVIYIPKGTAFRYKMASRHNKVYAFANGGGLIEVLSKLGKEHKSPILPEKAEDANVGAFKTLQPEFGFSFS</sequence>
<protein>
    <submittedName>
        <fullName evidence="2">Uu.00g052100.m01.CDS01</fullName>
    </submittedName>
</protein>